<dbReference type="AlphaFoldDB" id="A0A1Y2E786"/>
<keyword evidence="2" id="KW-1185">Reference proteome</keyword>
<proteinExistence type="predicted"/>
<dbReference type="Proteomes" id="UP000193689">
    <property type="component" value="Unassembled WGS sequence"/>
</dbReference>
<organism evidence="1 2">
    <name type="scientific">Pseudomassariella vexata</name>
    <dbReference type="NCBI Taxonomy" id="1141098"/>
    <lineage>
        <taxon>Eukaryota</taxon>
        <taxon>Fungi</taxon>
        <taxon>Dikarya</taxon>
        <taxon>Ascomycota</taxon>
        <taxon>Pezizomycotina</taxon>
        <taxon>Sordariomycetes</taxon>
        <taxon>Xylariomycetidae</taxon>
        <taxon>Amphisphaeriales</taxon>
        <taxon>Pseudomassariaceae</taxon>
        <taxon>Pseudomassariella</taxon>
    </lineage>
</organism>
<dbReference type="OrthoDB" id="21502at2759"/>
<dbReference type="Gene3D" id="3.30.559.10">
    <property type="entry name" value="Chloramphenicol acetyltransferase-like domain"/>
    <property type="match status" value="1"/>
</dbReference>
<evidence type="ECO:0000313" key="2">
    <source>
        <dbReference type="Proteomes" id="UP000193689"/>
    </source>
</evidence>
<dbReference type="GeneID" id="63781209"/>
<dbReference type="InterPro" id="IPR023213">
    <property type="entry name" value="CAT-like_dom_sf"/>
</dbReference>
<evidence type="ECO:0000313" key="1">
    <source>
        <dbReference type="EMBL" id="ORY67194.1"/>
    </source>
</evidence>
<comment type="caution">
    <text evidence="1">The sequence shown here is derived from an EMBL/GenBank/DDBJ whole genome shotgun (WGS) entry which is preliminary data.</text>
</comment>
<dbReference type="STRING" id="1141098.A0A1Y2E786"/>
<name>A0A1Y2E786_9PEZI</name>
<protein>
    <submittedName>
        <fullName evidence="1">Uncharacterized protein</fullName>
    </submittedName>
</protein>
<accession>A0A1Y2E786</accession>
<sequence>MVQYGLRNLWELLSTSETKIVCIPASFLAELRETCLADLKNDDDDGSDPPFLSDGDIICAWWTRLAISHLPFDSQRTVALNNAYSLRKTLEADLLPSIDKCCGYLSNAVGFLTVLLPVHSIKSRPLGHLAKQVRRSIEEQGTRAQVEASMHMWRGSWGTLPPFFGDPGMHQITISNWSKASLFETDFSAAVVAAGSNDVEGGTKRGGSKTKLGRPMYVQNAQFGICLPNAFPIIGKDGGELLDVGIFETGPLGED</sequence>
<dbReference type="InParanoid" id="A0A1Y2E786"/>
<dbReference type="RefSeq" id="XP_040717818.1">
    <property type="nucleotide sequence ID" value="XM_040864997.1"/>
</dbReference>
<dbReference type="EMBL" id="MCFJ01000004">
    <property type="protein sequence ID" value="ORY67194.1"/>
    <property type="molecule type" value="Genomic_DNA"/>
</dbReference>
<gene>
    <name evidence="1" type="ORF">BCR38DRAFT_509887</name>
</gene>
<reference evidence="1 2" key="1">
    <citation type="submission" date="2016-07" db="EMBL/GenBank/DDBJ databases">
        <title>Pervasive Adenine N6-methylation of Active Genes in Fungi.</title>
        <authorList>
            <consortium name="DOE Joint Genome Institute"/>
            <person name="Mondo S.J."/>
            <person name="Dannebaum R.O."/>
            <person name="Kuo R.C."/>
            <person name="Labutti K."/>
            <person name="Haridas S."/>
            <person name="Kuo A."/>
            <person name="Salamov A."/>
            <person name="Ahrendt S.R."/>
            <person name="Lipzen A."/>
            <person name="Sullivan W."/>
            <person name="Andreopoulos W.B."/>
            <person name="Clum A."/>
            <person name="Lindquist E."/>
            <person name="Daum C."/>
            <person name="Ramamoorthy G.K."/>
            <person name="Gryganskyi A."/>
            <person name="Culley D."/>
            <person name="Magnuson J.K."/>
            <person name="James T.Y."/>
            <person name="O'Malley M.A."/>
            <person name="Stajich J.E."/>
            <person name="Spatafora J.W."/>
            <person name="Visel A."/>
            <person name="Grigoriev I.V."/>
        </authorList>
    </citation>
    <scope>NUCLEOTIDE SEQUENCE [LARGE SCALE GENOMIC DNA]</scope>
    <source>
        <strain evidence="1 2">CBS 129021</strain>
    </source>
</reference>